<dbReference type="Pfam" id="PF03061">
    <property type="entry name" value="4HBT"/>
    <property type="match status" value="1"/>
</dbReference>
<gene>
    <name evidence="5" type="ORF">KHA97_20880</name>
</gene>
<proteinExistence type="inferred from homology"/>
<evidence type="ECO:0000256" key="2">
    <source>
        <dbReference type="ARBA" id="ARBA00022801"/>
    </source>
</evidence>
<evidence type="ECO:0000313" key="5">
    <source>
        <dbReference type="EMBL" id="MBS4197502.1"/>
    </source>
</evidence>
<dbReference type="PANTHER" id="PTHR11049">
    <property type="entry name" value="ACYL COENZYME A THIOESTER HYDROLASE"/>
    <property type="match status" value="1"/>
</dbReference>
<sequence length="173" mass="19125">MEQPITKFMKDTVTIKTSLVFPPDANHLGTLFGGKLMAYIDDVASIAAIKFARNLVVTASTDSVDFIKPIRIGDAVTLKAMVTWTGRTSMEVFVKVTSEHLLTGEKSIAALSFLTFVALDESGKPIPVPQVIPETKEEKWLNETANSRAAHRKLRKQESKDLAIFFSNNLNNE</sequence>
<dbReference type="GO" id="GO:0009062">
    <property type="term" value="P:fatty acid catabolic process"/>
    <property type="evidence" value="ECO:0007669"/>
    <property type="project" value="TreeGrafter"/>
</dbReference>
<dbReference type="InterPro" id="IPR040170">
    <property type="entry name" value="Cytosol_ACT"/>
</dbReference>
<dbReference type="GO" id="GO:0006637">
    <property type="term" value="P:acyl-CoA metabolic process"/>
    <property type="evidence" value="ECO:0007669"/>
    <property type="project" value="TreeGrafter"/>
</dbReference>
<evidence type="ECO:0000259" key="4">
    <source>
        <dbReference type="PROSITE" id="PS51770"/>
    </source>
</evidence>
<evidence type="ECO:0000256" key="3">
    <source>
        <dbReference type="PROSITE-ProRule" id="PRU01106"/>
    </source>
</evidence>
<comment type="caution">
    <text evidence="5">The sequence shown here is derived from an EMBL/GenBank/DDBJ whole genome shotgun (WGS) entry which is preliminary data.</text>
</comment>
<dbReference type="InterPro" id="IPR006683">
    <property type="entry name" value="Thioestr_dom"/>
</dbReference>
<dbReference type="CDD" id="cd03442">
    <property type="entry name" value="BFIT_BACH"/>
    <property type="match status" value="1"/>
</dbReference>
<keyword evidence="2 3" id="KW-0378">Hydrolase</keyword>
<dbReference type="InterPro" id="IPR033120">
    <property type="entry name" value="HOTDOG_ACOT"/>
</dbReference>
<comment type="similarity">
    <text evidence="1">Belongs to the acyl coenzyme A hydrolase family.</text>
</comment>
<dbReference type="Gene3D" id="3.10.129.10">
    <property type="entry name" value="Hotdog Thioesterase"/>
    <property type="match status" value="1"/>
</dbReference>
<name>A0A942TJ00_9BACI</name>
<evidence type="ECO:0000256" key="1">
    <source>
        <dbReference type="ARBA" id="ARBA00010458"/>
    </source>
</evidence>
<dbReference type="EMBL" id="JAGYPG010000004">
    <property type="protein sequence ID" value="MBS4197502.1"/>
    <property type="molecule type" value="Genomic_DNA"/>
</dbReference>
<dbReference type="AlphaFoldDB" id="A0A942TJ00"/>
<protein>
    <submittedName>
        <fullName evidence="5">Acyl-CoA thioesterase</fullName>
    </submittedName>
</protein>
<reference evidence="5 6" key="1">
    <citation type="submission" date="2021-05" db="EMBL/GenBank/DDBJ databases">
        <title>Novel Bacillus species.</title>
        <authorList>
            <person name="Liu G."/>
        </authorList>
    </citation>
    <scope>NUCLEOTIDE SEQUENCE [LARGE SCALE GENOMIC DNA]</scope>
    <source>
        <strain evidence="6">FJAT-49780</strain>
    </source>
</reference>
<dbReference type="SUPFAM" id="SSF54637">
    <property type="entry name" value="Thioesterase/thiol ester dehydrase-isomerase"/>
    <property type="match status" value="1"/>
</dbReference>
<dbReference type="PANTHER" id="PTHR11049:SF24">
    <property type="entry name" value="CYTOSOLIC ACYL COENZYME A THIOESTER HYDROLASE"/>
    <property type="match status" value="1"/>
</dbReference>
<dbReference type="GO" id="GO:0052816">
    <property type="term" value="F:long-chain fatty acyl-CoA hydrolase activity"/>
    <property type="evidence" value="ECO:0007669"/>
    <property type="project" value="TreeGrafter"/>
</dbReference>
<dbReference type="InterPro" id="IPR029069">
    <property type="entry name" value="HotDog_dom_sf"/>
</dbReference>
<dbReference type="GO" id="GO:0005829">
    <property type="term" value="C:cytosol"/>
    <property type="evidence" value="ECO:0007669"/>
    <property type="project" value="TreeGrafter"/>
</dbReference>
<feature type="domain" description="HotDog ACOT-type" evidence="4">
    <location>
        <begin position="10"/>
        <end position="122"/>
    </location>
</feature>
<dbReference type="PROSITE" id="PS51770">
    <property type="entry name" value="HOTDOG_ACOT"/>
    <property type="match status" value="1"/>
</dbReference>
<keyword evidence="6" id="KW-1185">Reference proteome</keyword>
<dbReference type="RefSeq" id="WP_213126726.1">
    <property type="nucleotide sequence ID" value="NZ_JAGYPG010000004.1"/>
</dbReference>
<evidence type="ECO:0000313" key="6">
    <source>
        <dbReference type="Proteomes" id="UP000681414"/>
    </source>
</evidence>
<dbReference type="Proteomes" id="UP000681414">
    <property type="component" value="Unassembled WGS sequence"/>
</dbReference>
<organism evidence="5 6">
    <name type="scientific">Lederbergia citri</name>
    <dbReference type="NCBI Taxonomy" id="2833580"/>
    <lineage>
        <taxon>Bacteria</taxon>
        <taxon>Bacillati</taxon>
        <taxon>Bacillota</taxon>
        <taxon>Bacilli</taxon>
        <taxon>Bacillales</taxon>
        <taxon>Bacillaceae</taxon>
        <taxon>Lederbergia</taxon>
    </lineage>
</organism>
<accession>A0A942TJ00</accession>